<dbReference type="SMART" id="SM00823">
    <property type="entry name" value="PKS_PP"/>
    <property type="match status" value="1"/>
</dbReference>
<dbReference type="PROSITE" id="PS00606">
    <property type="entry name" value="KS3_1"/>
    <property type="match status" value="1"/>
</dbReference>
<evidence type="ECO:0000256" key="3">
    <source>
        <dbReference type="ARBA" id="ARBA00022679"/>
    </source>
</evidence>
<dbReference type="InterPro" id="IPR050091">
    <property type="entry name" value="PKS_NRPS_Biosynth_Enz"/>
</dbReference>
<dbReference type="Pfam" id="PF00550">
    <property type="entry name" value="PP-binding"/>
    <property type="match status" value="1"/>
</dbReference>
<dbReference type="InterPro" id="IPR018201">
    <property type="entry name" value="Ketoacyl_synth_AS"/>
</dbReference>
<dbReference type="SMART" id="SM00824">
    <property type="entry name" value="PKS_TE"/>
    <property type="match status" value="1"/>
</dbReference>
<dbReference type="Pfam" id="PF16197">
    <property type="entry name" value="KAsynt_C_assoc"/>
    <property type="match status" value="1"/>
</dbReference>
<dbReference type="InterPro" id="IPR020802">
    <property type="entry name" value="TesA-like"/>
</dbReference>
<dbReference type="InterPro" id="IPR001227">
    <property type="entry name" value="Ac_transferase_dom_sf"/>
</dbReference>
<dbReference type="GO" id="GO:0004315">
    <property type="term" value="F:3-oxoacyl-[acyl-carrier-protein] synthase activity"/>
    <property type="evidence" value="ECO:0007669"/>
    <property type="project" value="InterPro"/>
</dbReference>
<keyword evidence="1" id="KW-0596">Phosphopantetheine</keyword>
<accession>V5RNE1</accession>
<dbReference type="Gene3D" id="1.10.1200.10">
    <property type="entry name" value="ACP-like"/>
    <property type="match status" value="1"/>
</dbReference>
<dbReference type="InterPro" id="IPR006162">
    <property type="entry name" value="Ppantetheine_attach_site"/>
</dbReference>
<dbReference type="SUPFAM" id="SSF52151">
    <property type="entry name" value="FabD/lysophospholipase-like"/>
    <property type="match status" value="1"/>
</dbReference>
<dbReference type="InterPro" id="IPR014030">
    <property type="entry name" value="Ketoacyl_synth_N"/>
</dbReference>
<dbReference type="Pfam" id="PF02801">
    <property type="entry name" value="Ketoacyl-synt_C"/>
    <property type="match status" value="1"/>
</dbReference>
<name>V5RNE1_STRHY</name>
<dbReference type="InterPro" id="IPR014031">
    <property type="entry name" value="Ketoacyl_synth_C"/>
</dbReference>
<keyword evidence="4" id="KW-0045">Antibiotic biosynthesis</keyword>
<dbReference type="InterPro" id="IPR020841">
    <property type="entry name" value="PKS_Beta-ketoAc_synthase_dom"/>
</dbReference>
<dbReference type="InterPro" id="IPR013217">
    <property type="entry name" value="Methyltransf_12"/>
</dbReference>
<feature type="domain" description="Ketosynthase family 3 (KS3)" evidence="9">
    <location>
        <begin position="4"/>
        <end position="421"/>
    </location>
</feature>
<evidence type="ECO:0000259" key="8">
    <source>
        <dbReference type="PROSITE" id="PS50075"/>
    </source>
</evidence>
<dbReference type="InterPro" id="IPR036736">
    <property type="entry name" value="ACP-like_sf"/>
</dbReference>
<feature type="compositionally biased region" description="Low complexity" evidence="7">
    <location>
        <begin position="1577"/>
        <end position="1589"/>
    </location>
</feature>
<dbReference type="CDD" id="cd02440">
    <property type="entry name" value="AdoMet_MTases"/>
    <property type="match status" value="1"/>
</dbReference>
<feature type="compositionally biased region" description="Low complexity" evidence="7">
    <location>
        <begin position="1619"/>
        <end position="1634"/>
    </location>
</feature>
<proteinExistence type="predicted"/>
<evidence type="ECO:0000256" key="4">
    <source>
        <dbReference type="ARBA" id="ARBA00023194"/>
    </source>
</evidence>
<dbReference type="PROSITE" id="PS00012">
    <property type="entry name" value="PHOSPHOPANTETHEINE"/>
    <property type="match status" value="1"/>
</dbReference>
<dbReference type="Gene3D" id="3.30.70.3290">
    <property type="match status" value="1"/>
</dbReference>
<dbReference type="EMBL" id="KF647220">
    <property type="protein sequence ID" value="AHB38509.1"/>
    <property type="molecule type" value="Genomic_DNA"/>
</dbReference>
<dbReference type="SUPFAM" id="SSF53474">
    <property type="entry name" value="alpha/beta-Hydrolases"/>
    <property type="match status" value="1"/>
</dbReference>
<feature type="compositionally biased region" description="Low complexity" evidence="7">
    <location>
        <begin position="869"/>
        <end position="881"/>
    </location>
</feature>
<dbReference type="CDD" id="cd00833">
    <property type="entry name" value="PKS"/>
    <property type="match status" value="1"/>
</dbReference>
<keyword evidence="5" id="KW-0511">Multifunctional enzyme</keyword>
<dbReference type="Pfam" id="PF00109">
    <property type="entry name" value="ketoacyl-synt"/>
    <property type="match status" value="1"/>
</dbReference>
<evidence type="ECO:0000256" key="7">
    <source>
        <dbReference type="SAM" id="MobiDB-lite"/>
    </source>
</evidence>
<feature type="region of interest" description="Disordered" evidence="7">
    <location>
        <begin position="851"/>
        <end position="896"/>
    </location>
</feature>
<keyword evidence="6" id="KW-0012">Acyltransferase</keyword>
<dbReference type="InterPro" id="IPR001031">
    <property type="entry name" value="Thioesterase"/>
</dbReference>
<dbReference type="Pfam" id="PF00698">
    <property type="entry name" value="Acyl_transf_1"/>
    <property type="match status" value="1"/>
</dbReference>
<sequence length="2020" mass="214290">MTSNQQIAVIGMAARMPGSTDIPGFWADLRAGREGLTRFTVEQSLAAGVDPALSRHPDYIPVRGTIDGGDRFDHSFFGYSPAEAATIDPQQRVFLEVASTALDDAGIDPDRLNGWIGVYAGSDITPDHAPGEGELLSRVIGVEKDFVATRVAYKLGLHGPAMAVQTACSTSLVAIHQACSSLLSQDCDVALAGGVSLRLPQWTGYQYSEGHIMSRDGHCRPFDAAGCGTVPSSGAGVVVLRRLEDALTSGDRVLAVIRGWALNNDGGSKVGYTAPSVTGQRDVIRLALGRAGVDPADVGYIEAHGTATKVGDPIEVAALTSAFRESTDRVGTTWLGAVKSNVGHTGAAAGVAGLIKTVLQLRHREIAPTVHYRSPNPDLDLAQSPFRIATEVQPWDTDGPLLAGVSSFGIGGTNAHVVLESAPRSVRPAQTVRPRIFPLSAKSTWALEKLRTSVADAIATPAPAASVTSSSGDGLGDVAFTLAEGRRRLSHRTAVVAADRDALAAALRTPRDPVRYDGTTPAVSFVFPGHGTLYQAGAAAHRLLPEFRRVFDEAAQIVLERYDIDLAALVTGQPAPVEDITFQQLALFTLGYALGSQLRAWGVRPAAMMGNSVGEYVAAALSEIWSLPDALALVRLRGRAMLSAAPGRMVAVVRQPGKELHVPDGVTLAIDAPHQLVLSGEPEPVTKAYETWVAEGWSCRLLDIDRASHSPMMDGPAEELRAQVATTPTGATDTGDTVVVSTLTGEPVKPGQLTDPGHWAGHLRGTVQLHRAIGSLLDTPCDLVVELGPGQSTLRAVRMHPGWNTATPAVPALGRAADQETESVLELCATLWEYGVDVDLAGLLDEDEPSITELPAHPYEPKPLPARPTPTAGTAATPAGAGRPGPEPVSPAAGPHPTLTTDAWTSVSRRLSATSAAAVGETLAAELGLPATDDRFAGLTAPVVVAELPDDDDWNALTGLADRARTAGVHLLLLGRGLFDVLDDSTGPVGIQSAAAEWLSHREAAGDRTTLLDIGHDGRPDWLPAPWPGATRYAWRGSGWWSLLPQSVPVEPVTDTPRVALVTDAPDATVLAADLASAGVRVNALLGGGSLPARPSPGAVAAAQTWRPGAARLSQRPELTAAVDRYCGGLIARFVLDRAGLRPGDRIAGPELRRRLNAGDRLPRFFDFLLRSLVEEDVLRPEPAGSGTDDGYRVVTGPQELLAAGAGLGEVDGLHRLLDSIAAELPAVFDGEKEPVAVLWPDGDDSMLRSWLPDNRLEIYDGGFCLNALQETVRSLHRTWGDRPLRILEVGGGHGLFTWQLLEGWQDRDNVDYHFTDISTLLVRRAAKYARTKGIGGVRFSTYDMTRDPVEQGLAAGSFDLIIAYNVIHVAPSVHTALGHLRNLLSPAGALSLVEVTKVTRWSHLLWGLAPGWWDFDDDMRSTSIVLDTATWQRALAESGLPEITVVPDGVPSDHTLMIAAPSPTADEDPATPLAPDADLVLSVLRSPDERAALDATARWKSLRSEGPLAATPGVLLSTGPLDGATRALLDSPADADWTHLHADRFGSAVLGALPQALGQPWLPRTVRLRAPEIPDTAPASATPAMAPTDVPEAPRPARSAPVDTAPAPRAEEAPPTAPAAEAVEPAPADAAPGGTTAALEELWRHELGVPQARPEDDFFALGGESLAAVHLLARVRDVCGIQVPMSDFTRNPTYGYLAGLVGSAPRPQPGTPQPEQHRPQQRTQPQTAPHRSATAATTLAGTPNLMVLNDTGQGTPLFFSAPAAGSALCYRGLAKHIGDRPFYGLETPGLHDGRAPLNRLQDIADHHVQLIRSIQPDGPYLLGGWSFGMMLSHEIARQIITDGGEVAVLLGVDGYLPNTGGMPMATQPSFLLGGLVYKTQAVFGFGGAQPTVSADSSEPEDRILRIADVTRWRRQRARAGRHEKTAGNFVSVHNRSIDAMLRYVPQPVRCPAVILKAGVNERARLRLRRDLSSLYTAVEVRSIAGDHWTVMDGRNAPDLAGHLNRALRQHDPVSQKENH</sequence>
<dbReference type="Pfam" id="PF00975">
    <property type="entry name" value="Thioesterase"/>
    <property type="match status" value="1"/>
</dbReference>
<dbReference type="InterPro" id="IPR020806">
    <property type="entry name" value="PKS_PP-bd"/>
</dbReference>
<protein>
    <submittedName>
        <fullName evidence="10">EpnH</fullName>
    </submittedName>
</protein>
<evidence type="ECO:0000256" key="2">
    <source>
        <dbReference type="ARBA" id="ARBA00022553"/>
    </source>
</evidence>
<dbReference type="GO" id="GO:0004312">
    <property type="term" value="F:fatty acid synthase activity"/>
    <property type="evidence" value="ECO:0007669"/>
    <property type="project" value="TreeGrafter"/>
</dbReference>
<dbReference type="Pfam" id="PF08242">
    <property type="entry name" value="Methyltransf_12"/>
    <property type="match status" value="1"/>
</dbReference>
<dbReference type="PROSITE" id="PS52004">
    <property type="entry name" value="KS3_2"/>
    <property type="match status" value="1"/>
</dbReference>
<keyword evidence="3" id="KW-0808">Transferase</keyword>
<dbReference type="PROSITE" id="PS50075">
    <property type="entry name" value="CARRIER"/>
    <property type="match status" value="1"/>
</dbReference>
<dbReference type="GO" id="GO:0017000">
    <property type="term" value="P:antibiotic biosynthetic process"/>
    <property type="evidence" value="ECO:0007669"/>
    <property type="project" value="UniProtKB-KW"/>
</dbReference>
<dbReference type="SMART" id="SM00827">
    <property type="entry name" value="PKS_AT"/>
    <property type="match status" value="1"/>
</dbReference>
<dbReference type="Gene3D" id="3.40.47.10">
    <property type="match status" value="1"/>
</dbReference>
<evidence type="ECO:0000259" key="9">
    <source>
        <dbReference type="PROSITE" id="PS52004"/>
    </source>
</evidence>
<organism evidence="10">
    <name type="scientific">Streptomyces hygroscopicus</name>
    <dbReference type="NCBI Taxonomy" id="1912"/>
    <lineage>
        <taxon>Bacteria</taxon>
        <taxon>Bacillati</taxon>
        <taxon>Actinomycetota</taxon>
        <taxon>Actinomycetes</taxon>
        <taxon>Kitasatosporales</taxon>
        <taxon>Streptomycetaceae</taxon>
        <taxon>Streptomyces</taxon>
        <taxon>Streptomyces violaceusniger group</taxon>
    </lineage>
</organism>
<dbReference type="SUPFAM" id="SSF53901">
    <property type="entry name" value="Thiolase-like"/>
    <property type="match status" value="1"/>
</dbReference>
<feature type="compositionally biased region" description="Low complexity" evidence="7">
    <location>
        <begin position="1722"/>
        <end position="1732"/>
    </location>
</feature>
<reference evidence="10" key="1">
    <citation type="journal article" date="2013" name="ACS Chem. Biol.">
        <title>Genetic Basis for the Biosynthesis of the Pharmaceutically Important Class of Epoxyketone Proteasome Inhibitors.</title>
        <authorList>
            <person name="Schorn M."/>
            <person name="Zettler J."/>
            <person name="Noel J.P."/>
            <person name="Dorrestein P.C."/>
            <person name="Moore B.S."/>
            <person name="Kaysser L."/>
        </authorList>
    </citation>
    <scope>NUCLEOTIDE SEQUENCE</scope>
    <source>
        <strain evidence="10">ATCC 53709</strain>
    </source>
</reference>
<evidence type="ECO:0000256" key="5">
    <source>
        <dbReference type="ARBA" id="ARBA00023268"/>
    </source>
</evidence>
<dbReference type="InterPro" id="IPR016039">
    <property type="entry name" value="Thiolase-like"/>
</dbReference>
<dbReference type="InterPro" id="IPR016035">
    <property type="entry name" value="Acyl_Trfase/lysoPLipase"/>
</dbReference>
<feature type="region of interest" description="Disordered" evidence="7">
    <location>
        <begin position="1700"/>
        <end position="1734"/>
    </location>
</feature>
<gene>
    <name evidence="10" type="primary">epnH</name>
</gene>
<dbReference type="InterPro" id="IPR029063">
    <property type="entry name" value="SAM-dependent_MTases_sf"/>
</dbReference>
<dbReference type="Gene3D" id="3.40.50.150">
    <property type="entry name" value="Vaccinia Virus protein VP39"/>
    <property type="match status" value="1"/>
</dbReference>
<dbReference type="PANTHER" id="PTHR43775">
    <property type="entry name" value="FATTY ACID SYNTHASE"/>
    <property type="match status" value="1"/>
</dbReference>
<dbReference type="GO" id="GO:0031177">
    <property type="term" value="F:phosphopantetheine binding"/>
    <property type="evidence" value="ECO:0007669"/>
    <property type="project" value="InterPro"/>
</dbReference>
<keyword evidence="2" id="KW-0597">Phosphoprotein</keyword>
<evidence type="ECO:0000256" key="6">
    <source>
        <dbReference type="ARBA" id="ARBA00023315"/>
    </source>
</evidence>
<dbReference type="SMART" id="SM00825">
    <property type="entry name" value="PKS_KS"/>
    <property type="match status" value="1"/>
</dbReference>
<feature type="domain" description="Carrier" evidence="8">
    <location>
        <begin position="1631"/>
        <end position="1706"/>
    </location>
</feature>
<dbReference type="SUPFAM" id="SSF47336">
    <property type="entry name" value="ACP-like"/>
    <property type="match status" value="1"/>
</dbReference>
<dbReference type="PANTHER" id="PTHR43775:SF37">
    <property type="entry name" value="SI:DKEY-61P9.11"/>
    <property type="match status" value="1"/>
</dbReference>
<dbReference type="InterPro" id="IPR009081">
    <property type="entry name" value="PP-bd_ACP"/>
</dbReference>
<dbReference type="InterPro" id="IPR032821">
    <property type="entry name" value="PKS_assoc"/>
</dbReference>
<dbReference type="InterPro" id="IPR014043">
    <property type="entry name" value="Acyl_transferase_dom"/>
</dbReference>
<feature type="region of interest" description="Disordered" evidence="7">
    <location>
        <begin position="1575"/>
        <end position="1634"/>
    </location>
</feature>
<dbReference type="Gene3D" id="3.40.50.1820">
    <property type="entry name" value="alpha/beta hydrolase"/>
    <property type="match status" value="1"/>
</dbReference>
<dbReference type="SUPFAM" id="SSF53335">
    <property type="entry name" value="S-adenosyl-L-methionine-dependent methyltransferases"/>
    <property type="match status" value="1"/>
</dbReference>
<evidence type="ECO:0000256" key="1">
    <source>
        <dbReference type="ARBA" id="ARBA00022450"/>
    </source>
</evidence>
<evidence type="ECO:0000313" key="10">
    <source>
        <dbReference type="EMBL" id="AHB38509.1"/>
    </source>
</evidence>
<dbReference type="InterPro" id="IPR029058">
    <property type="entry name" value="AB_hydrolase_fold"/>
</dbReference>
<dbReference type="Gene3D" id="3.40.366.10">
    <property type="entry name" value="Malonyl-Coenzyme A Acyl Carrier Protein, domain 2"/>
    <property type="match status" value="1"/>
</dbReference>
<dbReference type="GO" id="GO:0006633">
    <property type="term" value="P:fatty acid biosynthetic process"/>
    <property type="evidence" value="ECO:0007669"/>
    <property type="project" value="InterPro"/>
</dbReference>